<reference evidence="1 2" key="1">
    <citation type="journal article" date="2021" name="BMC Genomics">
        <title>Datura genome reveals duplications of psychoactive alkaloid biosynthetic genes and high mutation rate following tissue culture.</title>
        <authorList>
            <person name="Rajewski A."/>
            <person name="Carter-House D."/>
            <person name="Stajich J."/>
            <person name="Litt A."/>
        </authorList>
    </citation>
    <scope>NUCLEOTIDE SEQUENCE [LARGE SCALE GENOMIC DNA]</scope>
    <source>
        <strain evidence="1">AR-01</strain>
    </source>
</reference>
<accession>A0ABS8RUC7</accession>
<organism evidence="1 2">
    <name type="scientific">Datura stramonium</name>
    <name type="common">Jimsonweed</name>
    <name type="synonym">Common thornapple</name>
    <dbReference type="NCBI Taxonomy" id="4076"/>
    <lineage>
        <taxon>Eukaryota</taxon>
        <taxon>Viridiplantae</taxon>
        <taxon>Streptophyta</taxon>
        <taxon>Embryophyta</taxon>
        <taxon>Tracheophyta</taxon>
        <taxon>Spermatophyta</taxon>
        <taxon>Magnoliopsida</taxon>
        <taxon>eudicotyledons</taxon>
        <taxon>Gunneridae</taxon>
        <taxon>Pentapetalae</taxon>
        <taxon>asterids</taxon>
        <taxon>lamiids</taxon>
        <taxon>Solanales</taxon>
        <taxon>Solanaceae</taxon>
        <taxon>Solanoideae</taxon>
        <taxon>Datureae</taxon>
        <taxon>Datura</taxon>
    </lineage>
</organism>
<protein>
    <submittedName>
        <fullName evidence="1">Uncharacterized protein</fullName>
    </submittedName>
</protein>
<dbReference type="Proteomes" id="UP000823775">
    <property type="component" value="Unassembled WGS sequence"/>
</dbReference>
<keyword evidence="2" id="KW-1185">Reference proteome</keyword>
<evidence type="ECO:0000313" key="1">
    <source>
        <dbReference type="EMBL" id="MCD7450405.1"/>
    </source>
</evidence>
<comment type="caution">
    <text evidence="1">The sequence shown here is derived from an EMBL/GenBank/DDBJ whole genome shotgun (WGS) entry which is preliminary data.</text>
</comment>
<name>A0ABS8RUC7_DATST</name>
<proteinExistence type="predicted"/>
<evidence type="ECO:0000313" key="2">
    <source>
        <dbReference type="Proteomes" id="UP000823775"/>
    </source>
</evidence>
<dbReference type="EMBL" id="JACEIK010000130">
    <property type="protein sequence ID" value="MCD7450405.1"/>
    <property type="molecule type" value="Genomic_DNA"/>
</dbReference>
<gene>
    <name evidence="1" type="ORF">HAX54_006038</name>
</gene>
<feature type="non-terminal residue" evidence="1">
    <location>
        <position position="1"/>
    </location>
</feature>
<sequence length="88" mass="9502">PSALLTSLDIAARLLLSNCGPSRDDRVDSFGGRLTHCRFSSASMQDVGPQSLPASKCRFFLQVLSNAEAIFSEIVTEGIPSRIFTDVL</sequence>